<accession>A0A2H3K2T7</accession>
<dbReference type="GO" id="GO:0016787">
    <property type="term" value="F:hydrolase activity"/>
    <property type="evidence" value="ECO:0007669"/>
    <property type="project" value="UniProtKB-KW"/>
</dbReference>
<dbReference type="GO" id="GO:0006281">
    <property type="term" value="P:DNA repair"/>
    <property type="evidence" value="ECO:0007669"/>
    <property type="project" value="TreeGrafter"/>
</dbReference>
<keyword evidence="7" id="KW-1185">Reference proteome</keyword>
<keyword evidence="1" id="KW-0547">Nucleotide-binding</keyword>
<dbReference type="OMA" id="CARICAH"/>
<keyword evidence="2" id="KW-0378">Hydrolase</keyword>
<evidence type="ECO:0000313" key="6">
    <source>
        <dbReference type="EMBL" id="PCH42717.1"/>
    </source>
</evidence>
<feature type="region of interest" description="Disordered" evidence="4">
    <location>
        <begin position="887"/>
        <end position="1093"/>
    </location>
</feature>
<protein>
    <recommendedName>
        <fullName evidence="5">Helicase ATP-binding domain-containing protein</fullName>
    </recommendedName>
</protein>
<feature type="compositionally biased region" description="Basic residues" evidence="4">
    <location>
        <begin position="1056"/>
        <end position="1074"/>
    </location>
</feature>
<feature type="compositionally biased region" description="Polar residues" evidence="4">
    <location>
        <begin position="994"/>
        <end position="1009"/>
    </location>
</feature>
<gene>
    <name evidence="6" type="ORF">WOLCODRAFT_152760</name>
</gene>
<dbReference type="InterPro" id="IPR038718">
    <property type="entry name" value="SNF2-like_sf"/>
</dbReference>
<dbReference type="GO" id="GO:0005524">
    <property type="term" value="F:ATP binding"/>
    <property type="evidence" value="ECO:0007669"/>
    <property type="project" value="UniProtKB-KW"/>
</dbReference>
<evidence type="ECO:0000259" key="5">
    <source>
        <dbReference type="SMART" id="SM00487"/>
    </source>
</evidence>
<dbReference type="Pfam" id="PF00176">
    <property type="entry name" value="SNF2-rel_dom"/>
    <property type="match status" value="1"/>
</dbReference>
<dbReference type="Gene3D" id="3.40.50.10810">
    <property type="entry name" value="Tandem AAA-ATPase domain"/>
    <property type="match status" value="1"/>
</dbReference>
<dbReference type="InterPro" id="IPR014001">
    <property type="entry name" value="Helicase_ATP-bd"/>
</dbReference>
<name>A0A2H3K2T7_WOLCO</name>
<dbReference type="GO" id="GO:0008094">
    <property type="term" value="F:ATP-dependent activity, acting on DNA"/>
    <property type="evidence" value="ECO:0007669"/>
    <property type="project" value="TreeGrafter"/>
</dbReference>
<evidence type="ECO:0000256" key="3">
    <source>
        <dbReference type="ARBA" id="ARBA00022840"/>
    </source>
</evidence>
<evidence type="ECO:0000256" key="1">
    <source>
        <dbReference type="ARBA" id="ARBA00022741"/>
    </source>
</evidence>
<dbReference type="PANTHER" id="PTHR45626">
    <property type="entry name" value="TRANSCRIPTION TERMINATION FACTOR 2-RELATED"/>
    <property type="match status" value="1"/>
</dbReference>
<proteinExistence type="predicted"/>
<feature type="compositionally biased region" description="Low complexity" evidence="4">
    <location>
        <begin position="943"/>
        <end position="965"/>
    </location>
</feature>
<reference evidence="6 7" key="1">
    <citation type="journal article" date="2012" name="Science">
        <title>The Paleozoic origin of enzymatic lignin decomposition reconstructed from 31 fungal genomes.</title>
        <authorList>
            <person name="Floudas D."/>
            <person name="Binder M."/>
            <person name="Riley R."/>
            <person name="Barry K."/>
            <person name="Blanchette R.A."/>
            <person name="Henrissat B."/>
            <person name="Martinez A.T."/>
            <person name="Otillar R."/>
            <person name="Spatafora J.W."/>
            <person name="Yadav J.S."/>
            <person name="Aerts A."/>
            <person name="Benoit I."/>
            <person name="Boyd A."/>
            <person name="Carlson A."/>
            <person name="Copeland A."/>
            <person name="Coutinho P.M."/>
            <person name="de Vries R.P."/>
            <person name="Ferreira P."/>
            <person name="Findley K."/>
            <person name="Foster B."/>
            <person name="Gaskell J."/>
            <person name="Glotzer D."/>
            <person name="Gorecki P."/>
            <person name="Heitman J."/>
            <person name="Hesse C."/>
            <person name="Hori C."/>
            <person name="Igarashi K."/>
            <person name="Jurgens J.A."/>
            <person name="Kallen N."/>
            <person name="Kersten P."/>
            <person name="Kohler A."/>
            <person name="Kuees U."/>
            <person name="Kumar T.K.A."/>
            <person name="Kuo A."/>
            <person name="LaButti K."/>
            <person name="Larrondo L.F."/>
            <person name="Lindquist E."/>
            <person name="Ling A."/>
            <person name="Lombard V."/>
            <person name="Lucas S."/>
            <person name="Lundell T."/>
            <person name="Martin R."/>
            <person name="McLaughlin D.J."/>
            <person name="Morgenstern I."/>
            <person name="Morin E."/>
            <person name="Murat C."/>
            <person name="Nagy L.G."/>
            <person name="Nolan M."/>
            <person name="Ohm R.A."/>
            <person name="Patyshakuliyeva A."/>
            <person name="Rokas A."/>
            <person name="Ruiz-Duenas F.J."/>
            <person name="Sabat G."/>
            <person name="Salamov A."/>
            <person name="Samejima M."/>
            <person name="Schmutz J."/>
            <person name="Slot J.C."/>
            <person name="St John F."/>
            <person name="Stenlid J."/>
            <person name="Sun H."/>
            <person name="Sun S."/>
            <person name="Syed K."/>
            <person name="Tsang A."/>
            <person name="Wiebenga A."/>
            <person name="Young D."/>
            <person name="Pisabarro A."/>
            <person name="Eastwood D.C."/>
            <person name="Martin F."/>
            <person name="Cullen D."/>
            <person name="Grigoriev I.V."/>
            <person name="Hibbett D.S."/>
        </authorList>
    </citation>
    <scope>NUCLEOTIDE SEQUENCE [LARGE SCALE GENOMIC DNA]</scope>
    <source>
        <strain evidence="6 7">MD-104</strain>
    </source>
</reference>
<evidence type="ECO:0000256" key="2">
    <source>
        <dbReference type="ARBA" id="ARBA00022801"/>
    </source>
</evidence>
<dbReference type="InterPro" id="IPR001650">
    <property type="entry name" value="Helicase_C-like"/>
</dbReference>
<feature type="domain" description="Helicase ATP-binding" evidence="5">
    <location>
        <begin position="375"/>
        <end position="602"/>
    </location>
</feature>
<dbReference type="SMART" id="SM00487">
    <property type="entry name" value="DEXDc"/>
    <property type="match status" value="1"/>
</dbReference>
<dbReference type="InterPro" id="IPR050628">
    <property type="entry name" value="SNF2_RAD54_helicase_TF"/>
</dbReference>
<dbReference type="InterPro" id="IPR027417">
    <property type="entry name" value="P-loop_NTPase"/>
</dbReference>
<dbReference type="EMBL" id="KB468124">
    <property type="protein sequence ID" value="PCH42717.1"/>
    <property type="molecule type" value="Genomic_DNA"/>
</dbReference>
<dbReference type="Proteomes" id="UP000218811">
    <property type="component" value="Unassembled WGS sequence"/>
</dbReference>
<dbReference type="STRING" id="742152.A0A2H3K2T7"/>
<dbReference type="Gene3D" id="3.40.50.300">
    <property type="entry name" value="P-loop containing nucleotide triphosphate hydrolases"/>
    <property type="match status" value="1"/>
</dbReference>
<dbReference type="InterPro" id="IPR000330">
    <property type="entry name" value="SNF2_N"/>
</dbReference>
<evidence type="ECO:0000256" key="4">
    <source>
        <dbReference type="SAM" id="MobiDB-lite"/>
    </source>
</evidence>
<dbReference type="OrthoDB" id="3270319at2759"/>
<organism evidence="6 7">
    <name type="scientific">Wolfiporia cocos (strain MD-104)</name>
    <name type="common">Brown rot fungus</name>
    <dbReference type="NCBI Taxonomy" id="742152"/>
    <lineage>
        <taxon>Eukaryota</taxon>
        <taxon>Fungi</taxon>
        <taxon>Dikarya</taxon>
        <taxon>Basidiomycota</taxon>
        <taxon>Agaricomycotina</taxon>
        <taxon>Agaricomycetes</taxon>
        <taxon>Polyporales</taxon>
        <taxon>Phaeolaceae</taxon>
        <taxon>Wolfiporia</taxon>
    </lineage>
</organism>
<dbReference type="SUPFAM" id="SSF52540">
    <property type="entry name" value="P-loop containing nucleoside triphosphate hydrolases"/>
    <property type="match status" value="2"/>
</dbReference>
<dbReference type="GO" id="GO:0005634">
    <property type="term" value="C:nucleus"/>
    <property type="evidence" value="ECO:0007669"/>
    <property type="project" value="TreeGrafter"/>
</dbReference>
<feature type="compositionally biased region" description="Low complexity" evidence="4">
    <location>
        <begin position="925"/>
        <end position="936"/>
    </location>
</feature>
<dbReference type="Pfam" id="PF00271">
    <property type="entry name" value="Helicase_C"/>
    <property type="match status" value="1"/>
</dbReference>
<keyword evidence="3" id="KW-0067">ATP-binding</keyword>
<sequence>MSKDNGGNEGGRANETAPRRRQKGAFLDLYISCKALDHKFWKWDKFQNLTQTLGWFYEDREMAPETWSDDMVKQVKAFIDAYETKNPKDRVWFMRKAKALGDGYTNGREGWHEFVEITKKQVKVDNMVDRVLDDHGIMLDSLVEQRGRARQLDVISTVHMITFSEDTFGSQCMGTMTNGRRWLREPFAAFAATWERYRSKLRRDMRRFEKLKEKCKTSMEEIESGETSPTPAALKKVLKDITDLIPIMMWYKAAEVATVRDQYQRHVQKMLDCLDLVKAKASTLPWPLCMALQALAMKDTVMQVQSTLQRLISDMSPDSEDDNEQVELDFDAEQVVAVLGLPNGRIPFLNEKEDPDSRDPWSKEGKVVLEVETARPFNPRWHQYVGMLKMMHSTLNGKLTLLMDEVGVGKTLQAIMFTALREYTENIDNTSTIIICPPNLVNQWTGEIKRYLKHGEFDLIPYMGPQGLCETFWAELQAQCKHEPCHRIFLTTHTAVKADLEVCFNALNPYVPKITSRVFARHLANTIHGHVFGTIIIDKVHIAQNPKMTFTVINNLWQMSGGTVIMMMVTPLLTHPGDLWNLGHLMGVEGFGEEKLEDLKVMERDLSSALRQDRWRLKQLEQSNEVLDHIAHRQSVHAKLAYLSVVAEKMETLRDRFAGSIVRQMVNSLDFKGDPISGLPMYHEHIIQWPLLKWEQPFFDMVAHDLMVDDHLGTANQIFMGKQLVIDEDYILDERVAGLHPNKIIVYCAFLSNIPMIAPFLQEHNIEYLQVVGQGMSIKQRSVNLERFRKSGVDSLRVLLLSGVGMVGLNIADANILIIMRVHVYRLIVVGTPDIFLNNILFEKEYMQQAFNSASSTLCTLFAGREEDVQCSKAVIKLLDIIPRKSRKAKEGQVKGEGGAPKPKPKPHQTKKTASTVAAEQDAPVASGSGVRSVSATEVPLVSTSIQQSTQPTQPTPLAQAAPPTEDSPPTLSAQDPPPTPAQPTPIVDPANASPLTTLPGSHNGSPGPSTEDKHKGHPVNTGLSNPDKRHHCDETEAQLPDAIEDDEEPQDKEKNKKGKGKDKKGKGKDKKGLKGLPLPPAEKRNTRLSRHK</sequence>
<dbReference type="AlphaFoldDB" id="A0A2H3K2T7"/>
<evidence type="ECO:0000313" key="7">
    <source>
        <dbReference type="Proteomes" id="UP000218811"/>
    </source>
</evidence>